<feature type="chain" id="PRO_5042989614" description="Glycoamylase-like domain-containing protein" evidence="1">
    <location>
        <begin position="21"/>
        <end position="429"/>
    </location>
</feature>
<keyword evidence="3" id="KW-1185">Reference proteome</keyword>
<dbReference type="Gene3D" id="1.50.10.140">
    <property type="match status" value="1"/>
</dbReference>
<reference evidence="2 3" key="1">
    <citation type="submission" date="2021-12" db="EMBL/GenBank/DDBJ databases">
        <title>Genome sequencing of bacteria with rrn-lacking chromosome and rrn-plasmid.</title>
        <authorList>
            <person name="Anda M."/>
            <person name="Iwasaki W."/>
        </authorList>
    </citation>
    <scope>NUCLEOTIDE SEQUENCE [LARGE SCALE GENOMIC DNA]</scope>
    <source>
        <strain evidence="2 3">NBRC 15940</strain>
    </source>
</reference>
<protein>
    <recommendedName>
        <fullName evidence="4">Glycoamylase-like domain-containing protein</fullName>
    </recommendedName>
</protein>
<evidence type="ECO:0000256" key="1">
    <source>
        <dbReference type="SAM" id="SignalP"/>
    </source>
</evidence>
<dbReference type="RefSeq" id="WP_338238587.1">
    <property type="nucleotide sequence ID" value="NZ_BQKE01000002.1"/>
</dbReference>
<dbReference type="Proteomes" id="UP001310022">
    <property type="component" value="Unassembled WGS sequence"/>
</dbReference>
<dbReference type="EMBL" id="BQKE01000002">
    <property type="protein sequence ID" value="GJM63423.1"/>
    <property type="molecule type" value="Genomic_DNA"/>
</dbReference>
<dbReference type="AlphaFoldDB" id="A0AAN4W2I3"/>
<gene>
    <name evidence="2" type="ORF">PEDI_39750</name>
</gene>
<feature type="signal peptide" evidence="1">
    <location>
        <begin position="1"/>
        <end position="20"/>
    </location>
</feature>
<proteinExistence type="predicted"/>
<name>A0AAN4W2I3_9BACT</name>
<evidence type="ECO:0000313" key="2">
    <source>
        <dbReference type="EMBL" id="GJM63423.1"/>
    </source>
</evidence>
<organism evidence="2 3">
    <name type="scientific">Persicobacter diffluens</name>
    <dbReference type="NCBI Taxonomy" id="981"/>
    <lineage>
        <taxon>Bacteria</taxon>
        <taxon>Pseudomonadati</taxon>
        <taxon>Bacteroidota</taxon>
        <taxon>Cytophagia</taxon>
        <taxon>Cytophagales</taxon>
        <taxon>Persicobacteraceae</taxon>
        <taxon>Persicobacter</taxon>
    </lineage>
</organism>
<accession>A0AAN4W2I3</accession>
<sequence>MRQFFTFVFSLLLLGQSALASDQISEKSDEQIIQELFHNSYRFWQLIRHDNGVYKDGFKFNKPTTRGSIANAGMGMVATCVGHKMGWEPEAEKLIEQTLATLSGENPDFNPPRNAKGTFSHFYDINTGEMIGHDFSPIDTDIMLSGAMFARNYFPKNKKIAKYVDELWNSVDQGAYIANPQTGHIFLSQNPDGSPKKNLTKPFNEYMIIASLAMHQAKKKNDPAVKYWNKWYGTTKNIPVAYYGEDRIPVLAPAKVRYTSMFAFLFNNYLCHEFSNSADYQEAMKNAATADWTWFQDQNISGHQDYEWGNGAGAGKTRGYMVDRIFNEGAKKNENPDQIVSPHIVAGFSPVMERSRGDLIAMYRDPKKRAHYELEPGTTVLWRYSLKYPNWKAKAIQGVDYSTMLFGIAAMEENLGLEFFNKHNNYFGK</sequence>
<keyword evidence="1" id="KW-0732">Signal</keyword>
<comment type="caution">
    <text evidence="2">The sequence shown here is derived from an EMBL/GenBank/DDBJ whole genome shotgun (WGS) entry which is preliminary data.</text>
</comment>
<evidence type="ECO:0000313" key="3">
    <source>
        <dbReference type="Proteomes" id="UP001310022"/>
    </source>
</evidence>
<evidence type="ECO:0008006" key="4">
    <source>
        <dbReference type="Google" id="ProtNLM"/>
    </source>
</evidence>